<feature type="transmembrane region" description="Helical" evidence="1">
    <location>
        <begin position="30"/>
        <end position="47"/>
    </location>
</feature>
<reference evidence="2 3" key="1">
    <citation type="submission" date="2019-02" db="EMBL/GenBank/DDBJ databases">
        <title>Deep-cultivation of Planctomycetes and their phenomic and genomic characterization uncovers novel biology.</title>
        <authorList>
            <person name="Wiegand S."/>
            <person name="Jogler M."/>
            <person name="Boedeker C."/>
            <person name="Pinto D."/>
            <person name="Vollmers J."/>
            <person name="Rivas-Marin E."/>
            <person name="Kohn T."/>
            <person name="Peeters S.H."/>
            <person name="Heuer A."/>
            <person name="Rast P."/>
            <person name="Oberbeckmann S."/>
            <person name="Bunk B."/>
            <person name="Jeske O."/>
            <person name="Meyerdierks A."/>
            <person name="Storesund J.E."/>
            <person name="Kallscheuer N."/>
            <person name="Luecker S."/>
            <person name="Lage O.M."/>
            <person name="Pohl T."/>
            <person name="Merkel B.J."/>
            <person name="Hornburger P."/>
            <person name="Mueller R.-W."/>
            <person name="Bruemmer F."/>
            <person name="Labrenz M."/>
            <person name="Spormann A.M."/>
            <person name="Op den Camp H."/>
            <person name="Overmann J."/>
            <person name="Amann R."/>
            <person name="Jetten M.S.M."/>
            <person name="Mascher T."/>
            <person name="Medema M.H."/>
            <person name="Devos D.P."/>
            <person name="Kaster A.-K."/>
            <person name="Ovreas L."/>
            <person name="Rohde M."/>
            <person name="Galperin M.Y."/>
            <person name="Jogler C."/>
        </authorList>
    </citation>
    <scope>NUCLEOTIDE SEQUENCE [LARGE SCALE GENOMIC DNA]</scope>
    <source>
        <strain evidence="2 3">Pan189</strain>
    </source>
</reference>
<dbReference type="OrthoDB" id="9792788at2"/>
<sequence length="161" mass="17748">MFLYLFLLFTLVPILELALLIQVGTYIGPLPTVLIVLITGIAGAALAKREGLKTWARFQQEMGSGKPPAGPLADGAMILVAAALLVTPGVMTDVVGFSLLIPPVRTLLRKLFIHRLMKSMQVHVTSVNNGQVHEWSNRQAPRDPDIIDAEFERIPDERIER</sequence>
<organism evidence="2 3">
    <name type="scientific">Stratiformator vulcanicus</name>
    <dbReference type="NCBI Taxonomy" id="2527980"/>
    <lineage>
        <taxon>Bacteria</taxon>
        <taxon>Pseudomonadati</taxon>
        <taxon>Planctomycetota</taxon>
        <taxon>Planctomycetia</taxon>
        <taxon>Planctomycetales</taxon>
        <taxon>Planctomycetaceae</taxon>
        <taxon>Stratiformator</taxon>
    </lineage>
</organism>
<evidence type="ECO:0000256" key="1">
    <source>
        <dbReference type="SAM" id="Phobius"/>
    </source>
</evidence>
<evidence type="ECO:0000313" key="3">
    <source>
        <dbReference type="Proteomes" id="UP000317318"/>
    </source>
</evidence>
<keyword evidence="1" id="KW-0812">Transmembrane</keyword>
<dbReference type="PANTHER" id="PTHR35335">
    <property type="entry name" value="UPF0716 PROTEIN FXSA"/>
    <property type="match status" value="1"/>
</dbReference>
<keyword evidence="1" id="KW-0472">Membrane</keyword>
<dbReference type="Proteomes" id="UP000317318">
    <property type="component" value="Chromosome"/>
</dbReference>
<evidence type="ECO:0000313" key="2">
    <source>
        <dbReference type="EMBL" id="QDT37788.1"/>
    </source>
</evidence>
<dbReference type="EMBL" id="CP036268">
    <property type="protein sequence ID" value="QDT37788.1"/>
    <property type="molecule type" value="Genomic_DNA"/>
</dbReference>
<dbReference type="NCBIfam" id="NF008528">
    <property type="entry name" value="PRK11463.1-2"/>
    <property type="match status" value="1"/>
</dbReference>
<gene>
    <name evidence="2" type="ORF">Pan189_21700</name>
</gene>
<keyword evidence="1" id="KW-1133">Transmembrane helix</keyword>
<name>A0A517R1P0_9PLAN</name>
<dbReference type="GO" id="GO:0016020">
    <property type="term" value="C:membrane"/>
    <property type="evidence" value="ECO:0007669"/>
    <property type="project" value="InterPro"/>
</dbReference>
<protein>
    <submittedName>
        <fullName evidence="2">Phage T7 F exclusion suppressor FxsA</fullName>
    </submittedName>
</protein>
<accession>A0A517R1P0</accession>
<dbReference type="KEGG" id="svp:Pan189_21700"/>
<dbReference type="InterPro" id="IPR007313">
    <property type="entry name" value="FxsA"/>
</dbReference>
<dbReference type="RefSeq" id="WP_145363877.1">
    <property type="nucleotide sequence ID" value="NZ_CP036268.1"/>
</dbReference>
<keyword evidence="3" id="KW-1185">Reference proteome</keyword>
<proteinExistence type="predicted"/>
<dbReference type="AlphaFoldDB" id="A0A517R1P0"/>
<dbReference type="Pfam" id="PF04186">
    <property type="entry name" value="FxsA"/>
    <property type="match status" value="1"/>
</dbReference>
<dbReference type="PANTHER" id="PTHR35335:SF1">
    <property type="entry name" value="UPF0716 PROTEIN FXSA"/>
    <property type="match status" value="1"/>
</dbReference>